<sequence>MKKSLKFILLAFIALFSISLASCGEHAHNFGALHEKVNPTFLTDGNIAYYECMDCHKYFDANKNEVDTIVLNKYSKEISLSVNYETKADFIVLEEDDNHISWEAKDLNLLRDDGLRIVDKKNNRIVHKFIPDTTSNITERCSIHNDVSNASISLTYTLNGLYLSVSGREELVVQFNYESKLTDMIQSESNENLYELNNVRLKKDSLLNIHFMNGVYFTMGKANSNFRSYMVDDIMYLQCLTDGIYNISFNTYGRDVFIELVEEIPHYTYYFHQYEYSGGNKEMEETQDSNEVVLRNYYLLNNQYYYVLKMNDKDTEDSAPYGVLDSDSLLLGETIDFGVTKMFKVNDNAYYDIYFNTETNEFRLVLIEEE</sequence>
<protein>
    <submittedName>
        <fullName evidence="2">Uncharacterized protein</fullName>
    </submittedName>
</protein>
<dbReference type="Proteomes" id="UP000266506">
    <property type="component" value="Unassembled WGS sequence"/>
</dbReference>
<comment type="caution">
    <text evidence="2">The sequence shown here is derived from an EMBL/GenBank/DDBJ whole genome shotgun (WGS) entry which is preliminary data.</text>
</comment>
<name>A0A397RZ17_9MOLU</name>
<dbReference type="EMBL" id="QXEV01000006">
    <property type="protein sequence ID" value="RIA77806.1"/>
    <property type="molecule type" value="Genomic_DNA"/>
</dbReference>
<dbReference type="PROSITE" id="PS51257">
    <property type="entry name" value="PROKAR_LIPOPROTEIN"/>
    <property type="match status" value="1"/>
</dbReference>
<dbReference type="RefSeq" id="WP_119015941.1">
    <property type="nucleotide sequence ID" value="NZ_QXEV01000006.1"/>
</dbReference>
<gene>
    <name evidence="2" type="ORF">EI71_00782</name>
</gene>
<reference evidence="2 3" key="1">
    <citation type="submission" date="2018-08" db="EMBL/GenBank/DDBJ databases">
        <title>Genomic Encyclopedia of Archaeal and Bacterial Type Strains, Phase II (KMG-II): from individual species to whole genera.</title>
        <authorList>
            <person name="Goeker M."/>
        </authorList>
    </citation>
    <scope>NUCLEOTIDE SEQUENCE [LARGE SCALE GENOMIC DNA]</scope>
    <source>
        <strain evidence="2 3">ATCC 27112</strain>
    </source>
</reference>
<feature type="signal peptide" evidence="1">
    <location>
        <begin position="1"/>
        <end position="21"/>
    </location>
</feature>
<organism evidence="2 3">
    <name type="scientific">Anaeroplasma bactoclasticum</name>
    <dbReference type="NCBI Taxonomy" id="2088"/>
    <lineage>
        <taxon>Bacteria</taxon>
        <taxon>Bacillati</taxon>
        <taxon>Mycoplasmatota</taxon>
        <taxon>Mollicutes</taxon>
        <taxon>Anaeroplasmatales</taxon>
        <taxon>Anaeroplasmataceae</taxon>
        <taxon>Anaeroplasma</taxon>
    </lineage>
</organism>
<evidence type="ECO:0000313" key="3">
    <source>
        <dbReference type="Proteomes" id="UP000266506"/>
    </source>
</evidence>
<dbReference type="InParanoid" id="A0A397RZ17"/>
<accession>A0A397RZ17</accession>
<evidence type="ECO:0000313" key="2">
    <source>
        <dbReference type="EMBL" id="RIA77806.1"/>
    </source>
</evidence>
<keyword evidence="1" id="KW-0732">Signal</keyword>
<evidence type="ECO:0000256" key="1">
    <source>
        <dbReference type="SAM" id="SignalP"/>
    </source>
</evidence>
<feature type="chain" id="PRO_5017220474" evidence="1">
    <location>
        <begin position="22"/>
        <end position="370"/>
    </location>
</feature>
<keyword evidence="3" id="KW-1185">Reference proteome</keyword>
<dbReference type="AlphaFoldDB" id="A0A397RZ17"/>
<proteinExistence type="predicted"/>